<evidence type="ECO:0000259" key="2">
    <source>
        <dbReference type="Pfam" id="PF07833"/>
    </source>
</evidence>
<evidence type="ECO:0000256" key="1">
    <source>
        <dbReference type="SAM" id="SignalP"/>
    </source>
</evidence>
<dbReference type="InterPro" id="IPR036582">
    <property type="entry name" value="Mao_N_sf"/>
</dbReference>
<dbReference type="EMBL" id="NFKK01000004">
    <property type="protein sequence ID" value="OUP53432.1"/>
    <property type="molecule type" value="Genomic_DNA"/>
</dbReference>
<evidence type="ECO:0000313" key="4">
    <source>
        <dbReference type="Proteomes" id="UP000195897"/>
    </source>
</evidence>
<organism evidence="3 4">
    <name type="scientific">Butyricicoccus pullicaecorum</name>
    <dbReference type="NCBI Taxonomy" id="501571"/>
    <lineage>
        <taxon>Bacteria</taxon>
        <taxon>Bacillati</taxon>
        <taxon>Bacillota</taxon>
        <taxon>Clostridia</taxon>
        <taxon>Eubacteriales</taxon>
        <taxon>Butyricicoccaceae</taxon>
        <taxon>Butyricicoccus</taxon>
    </lineage>
</organism>
<dbReference type="Proteomes" id="UP000195897">
    <property type="component" value="Unassembled WGS sequence"/>
</dbReference>
<feature type="signal peptide" evidence="1">
    <location>
        <begin position="1"/>
        <end position="25"/>
    </location>
</feature>
<dbReference type="Gene3D" id="3.30.457.10">
    <property type="entry name" value="Copper amine oxidase-like, N-terminal domain"/>
    <property type="match status" value="1"/>
</dbReference>
<feature type="chain" id="PRO_5039654631" description="Copper amine oxidase-like N-terminal domain-containing protein" evidence="1">
    <location>
        <begin position="26"/>
        <end position="692"/>
    </location>
</feature>
<dbReference type="RefSeq" id="WP_087371616.1">
    <property type="nucleotide sequence ID" value="NZ_NFKK01000004.1"/>
</dbReference>
<proteinExistence type="predicted"/>
<name>A0A1Y4LH39_9FIRM</name>
<feature type="domain" description="Copper amine oxidase-like N-terminal" evidence="2">
    <location>
        <begin position="63"/>
        <end position="166"/>
    </location>
</feature>
<dbReference type="InterPro" id="IPR012854">
    <property type="entry name" value="Cu_amine_oxidase-like_N"/>
</dbReference>
<protein>
    <recommendedName>
        <fullName evidence="2">Copper amine oxidase-like N-terminal domain-containing protein</fullName>
    </recommendedName>
</protein>
<keyword evidence="1" id="KW-0732">Signal</keyword>
<comment type="caution">
    <text evidence="3">The sequence shown here is derived from an EMBL/GenBank/DDBJ whole genome shotgun (WGS) entry which is preliminary data.</text>
</comment>
<evidence type="ECO:0000313" key="3">
    <source>
        <dbReference type="EMBL" id="OUP53432.1"/>
    </source>
</evidence>
<reference evidence="4" key="1">
    <citation type="submission" date="2017-04" db="EMBL/GenBank/DDBJ databases">
        <title>Function of individual gut microbiota members based on whole genome sequencing of pure cultures obtained from chicken caecum.</title>
        <authorList>
            <person name="Medvecky M."/>
            <person name="Cejkova D."/>
            <person name="Polansky O."/>
            <person name="Karasova D."/>
            <person name="Kubasova T."/>
            <person name="Cizek A."/>
            <person name="Rychlik I."/>
        </authorList>
    </citation>
    <scope>NUCLEOTIDE SEQUENCE [LARGE SCALE GENOMIC DNA]</scope>
    <source>
        <strain evidence="4">An180</strain>
    </source>
</reference>
<dbReference type="AlphaFoldDB" id="A0A1Y4LH39"/>
<sequence length="692" mass="75341">MKLRKRLSALIVSAALLLTALPAIAPATASAATTMGSIVLTIDSPTMTVNGTSKAIDAEGSKPTLDAGGYTMLPLRGVVEAMGGSLTWDAANRTVTMVKDGQTIKVPIGSTKLTVDGVQKDMLANNGTYKAAYINKSGRTLVHVRALQAFGNTTCTWNQATKQVTVTYPMDAPVVSSKNYRVDLINQTGADINALYYGQSGTYSYSKNVLTSTLKKNGTASFYISVPDNATTRLYDFYTEGVGTKFFNGLNLTGVNAYVTVVLKENGKFEQANDKTITVSTGDTALKVENKSKLDIEKLYMSKDSSFSSSEIIWDKTIDAGDDETIDIDLDGTKTWYFQVVDEDGDKYSSGKVTFSSSTVKSATLTFSSSKKLSLKGSSSGDSTITFKNESGDTIKAIYMAGSKSELDDADDLLDSTLKDGKSVEVDMDLESDTSWYITVEFESYSDIEEYSLSFDYKDPASATLEITKKAVDITKEKKTSRRGELSVAFVNTSGREIVEAYLVDDVDDFDVSDYDDLLDGDGLADDAGIVIDEAADADTYDLVLFYDDSDDDDDAYDSIEVDFDDATDYAAVWIDSSTSTSFDGTEYTDGGDKMIVGVYNNTDDDLTSLKVYDIDDDSVESIGSLDQEEYAFFELDTDDYPDIYFEASKSDESYDVSDLDEEVPFAIVNLDDLEDGDCSLDSFDDISDFDF</sequence>
<dbReference type="SUPFAM" id="SSF55383">
    <property type="entry name" value="Copper amine oxidase, domain N"/>
    <property type="match status" value="1"/>
</dbReference>
<dbReference type="Pfam" id="PF07833">
    <property type="entry name" value="Cu_amine_oxidN1"/>
    <property type="match status" value="1"/>
</dbReference>
<accession>A0A1Y4LH39</accession>
<gene>
    <name evidence="3" type="ORF">B5F17_05340</name>
</gene>